<reference evidence="2" key="1">
    <citation type="submission" date="2017-02" db="EMBL/GenBank/DDBJ databases">
        <authorList>
            <person name="Daims H."/>
        </authorList>
    </citation>
    <scope>NUCLEOTIDE SEQUENCE [LARGE SCALE GENOMIC DNA]</scope>
</reference>
<name>A0A1R4HG03_9GAMM</name>
<gene>
    <name evidence="1" type="ORF">CRENPOLYSF2_4630003</name>
</gene>
<accession>A0A1R4HG03</accession>
<keyword evidence="2" id="KW-1185">Reference proteome</keyword>
<dbReference type="OrthoDB" id="954439at2"/>
<evidence type="ECO:0000313" key="2">
    <source>
        <dbReference type="Proteomes" id="UP000195442"/>
    </source>
</evidence>
<organism evidence="1 2">
    <name type="scientific">Crenothrix polyspora</name>
    <dbReference type="NCBI Taxonomy" id="360316"/>
    <lineage>
        <taxon>Bacteria</taxon>
        <taxon>Pseudomonadati</taxon>
        <taxon>Pseudomonadota</taxon>
        <taxon>Gammaproteobacteria</taxon>
        <taxon>Methylococcales</taxon>
        <taxon>Crenotrichaceae</taxon>
        <taxon>Crenothrix</taxon>
    </lineage>
</organism>
<sequence length="182" mass="21195">MIRNINYHIIPECYLDTNLVETIVPPQKIKGSNGYNHQHNCNDVVNVINGKLSDDFALGIVDRDKRELDRTNDFKLLVSKHNLELHIRPNKNHYLIFHKPIEKWILNEAQQVNITLDTYDLPTTLKELVNMKCEANKNDPRFKKLFRDLKSQNASGINLLAKWIEHLKANPYNADITTLQNL</sequence>
<dbReference type="Proteomes" id="UP000195442">
    <property type="component" value="Unassembled WGS sequence"/>
</dbReference>
<dbReference type="EMBL" id="FUKJ01000405">
    <property type="protein sequence ID" value="SJM95147.1"/>
    <property type="molecule type" value="Genomic_DNA"/>
</dbReference>
<protein>
    <submittedName>
        <fullName evidence="1">Uncharacterized protein</fullName>
    </submittedName>
</protein>
<evidence type="ECO:0000313" key="1">
    <source>
        <dbReference type="EMBL" id="SJM95147.1"/>
    </source>
</evidence>
<proteinExistence type="predicted"/>
<dbReference type="AlphaFoldDB" id="A0A1R4HG03"/>